<keyword evidence="1 4" id="KW-0808">Transferase</keyword>
<dbReference type="EMBL" id="JAUMSQ010000446">
    <property type="protein sequence ID" value="MDO3640054.1"/>
    <property type="molecule type" value="Genomic_DNA"/>
</dbReference>
<feature type="domain" description="N-acetyltransferase" evidence="3">
    <location>
        <begin position="24"/>
        <end position="165"/>
    </location>
</feature>
<protein>
    <submittedName>
        <fullName evidence="4">GNAT family N-acetyltransferase</fullName>
        <ecNumber evidence="4">2.3.1.-</ecNumber>
    </submittedName>
</protein>
<dbReference type="GO" id="GO:0016746">
    <property type="term" value="F:acyltransferase activity"/>
    <property type="evidence" value="ECO:0007669"/>
    <property type="project" value="UniProtKB-KW"/>
</dbReference>
<evidence type="ECO:0000313" key="4">
    <source>
        <dbReference type="EMBL" id="MDO3640054.1"/>
    </source>
</evidence>
<evidence type="ECO:0000256" key="2">
    <source>
        <dbReference type="ARBA" id="ARBA00023315"/>
    </source>
</evidence>
<dbReference type="Pfam" id="PF00583">
    <property type="entry name" value="Acetyltransf_1"/>
    <property type="match status" value="1"/>
</dbReference>
<reference evidence="4" key="1">
    <citation type="submission" date="2023-07" db="EMBL/GenBank/DDBJ databases">
        <title>Mycolicibacterium sp. nov., a novel bacterial species.</title>
        <authorList>
            <person name="Cao Y."/>
        </authorList>
    </citation>
    <scope>NUCLEOTIDE SEQUENCE</scope>
    <source>
        <strain evidence="4">KC 300</strain>
    </source>
</reference>
<dbReference type="InterPro" id="IPR050832">
    <property type="entry name" value="Bact_Acetyltransf"/>
</dbReference>
<dbReference type="RefSeq" id="WP_302916981.1">
    <property type="nucleotide sequence ID" value="NZ_JAUMSQ010000446.1"/>
</dbReference>
<evidence type="ECO:0000256" key="1">
    <source>
        <dbReference type="ARBA" id="ARBA00022679"/>
    </source>
</evidence>
<feature type="non-terminal residue" evidence="4">
    <location>
        <position position="1"/>
    </location>
</feature>
<dbReference type="SUPFAM" id="SSF55729">
    <property type="entry name" value="Acyl-CoA N-acyltransferases (Nat)"/>
    <property type="match status" value="1"/>
</dbReference>
<name>A0ABT8UQH3_9MYCO</name>
<dbReference type="InterPro" id="IPR016181">
    <property type="entry name" value="Acyl_CoA_acyltransferase"/>
</dbReference>
<dbReference type="EC" id="2.3.1.-" evidence="4"/>
<dbReference type="PANTHER" id="PTHR43877">
    <property type="entry name" value="AMINOALKYLPHOSPHONATE N-ACETYLTRANSFERASE-RELATED-RELATED"/>
    <property type="match status" value="1"/>
</dbReference>
<dbReference type="Gene3D" id="3.40.630.30">
    <property type="match status" value="1"/>
</dbReference>
<dbReference type="PROSITE" id="PS51186">
    <property type="entry name" value="GNAT"/>
    <property type="match status" value="1"/>
</dbReference>
<comment type="caution">
    <text evidence="4">The sequence shown here is derived from an EMBL/GenBank/DDBJ whole genome shotgun (WGS) entry which is preliminary data.</text>
</comment>
<organism evidence="4 5">
    <name type="scientific">Mycolicibacterium arseniciresistens</name>
    <dbReference type="NCBI Taxonomy" id="3062257"/>
    <lineage>
        <taxon>Bacteria</taxon>
        <taxon>Bacillati</taxon>
        <taxon>Actinomycetota</taxon>
        <taxon>Actinomycetes</taxon>
        <taxon>Mycobacteriales</taxon>
        <taxon>Mycobacteriaceae</taxon>
        <taxon>Mycolicibacterium</taxon>
    </lineage>
</organism>
<accession>A0ABT8UQH3</accession>
<evidence type="ECO:0000313" key="5">
    <source>
        <dbReference type="Proteomes" id="UP001168823"/>
    </source>
</evidence>
<proteinExistence type="predicted"/>
<keyword evidence="2 4" id="KW-0012">Acyltransferase</keyword>
<dbReference type="InterPro" id="IPR000182">
    <property type="entry name" value="GNAT_dom"/>
</dbReference>
<gene>
    <name evidence="4" type="ORF">Q2100_30215</name>
</gene>
<evidence type="ECO:0000259" key="3">
    <source>
        <dbReference type="PROSITE" id="PS51186"/>
    </source>
</evidence>
<sequence>RGVVTVEERLHRLGHLRPPNGVAGRARLATTEDTALLVDWIEAFYGETFGHPRDDAAGRRLVATAFEVGDRILLWTVDGEPVGMAMLRAPAAGVARIGPVFTPADRRGRGYGSAVTAAAAAAALADGVTGVVLFTDLANPVSNAIYRRIGFEPVADCVHIDFSAG</sequence>
<dbReference type="Proteomes" id="UP001168823">
    <property type="component" value="Unassembled WGS sequence"/>
</dbReference>
<dbReference type="CDD" id="cd04301">
    <property type="entry name" value="NAT_SF"/>
    <property type="match status" value="1"/>
</dbReference>
<keyword evidence="5" id="KW-1185">Reference proteome</keyword>